<reference evidence="5" key="1">
    <citation type="journal article" date="2019" name="bioRxiv">
        <title>The Genome of the Zebra Mussel, Dreissena polymorpha: A Resource for Invasive Species Research.</title>
        <authorList>
            <person name="McCartney M.A."/>
            <person name="Auch B."/>
            <person name="Kono T."/>
            <person name="Mallez S."/>
            <person name="Zhang Y."/>
            <person name="Obille A."/>
            <person name="Becker A."/>
            <person name="Abrahante J.E."/>
            <person name="Garbe J."/>
            <person name="Badalamenti J.P."/>
            <person name="Herman A."/>
            <person name="Mangelson H."/>
            <person name="Liachko I."/>
            <person name="Sullivan S."/>
            <person name="Sone E.D."/>
            <person name="Koren S."/>
            <person name="Silverstein K.A.T."/>
            <person name="Beckman K.B."/>
            <person name="Gohl D.M."/>
        </authorList>
    </citation>
    <scope>NUCLEOTIDE SEQUENCE</scope>
    <source>
        <strain evidence="5">Duluth1</strain>
        <tissue evidence="5">Whole animal</tissue>
    </source>
</reference>
<dbReference type="InterPro" id="IPR027897">
    <property type="entry name" value="DUF4559"/>
</dbReference>
<dbReference type="Pfam" id="PF15112">
    <property type="entry name" value="DUF4559"/>
    <property type="match status" value="1"/>
</dbReference>
<dbReference type="PROSITE" id="PS50837">
    <property type="entry name" value="NACHT"/>
    <property type="match status" value="1"/>
</dbReference>
<evidence type="ECO:0000259" key="4">
    <source>
        <dbReference type="PROSITE" id="PS50837"/>
    </source>
</evidence>
<dbReference type="Gene3D" id="1.20.120.20">
    <property type="entry name" value="Apolipoprotein"/>
    <property type="match status" value="1"/>
</dbReference>
<sequence length="1629" mass="184721">MASLADVFKEKKRLNWLKAWLAIDIAKSGLEHLADNEAQTFHQHIYNQVTSTLKSQSATCTSCNTTNLLRNQKCPNQICDKVCQAIIKEHRYTKCSWNNTSAPLWQTHYWEIAKCYIQTDGYADKISIQDTDFNGVVSFMLNCTRFDRKFSFPITMGRPTLNKPACLLYKAREVHKAVRHSSLMEVTDVDLQDYFTTLNNLLKDSSHLSQDNVAKNAVVKLAQLEKDTLLLTTTEMMCFLDAVGTTLKQHLKGIAKDVVDASVNDLRVNTELCIDKIKDFMSNCKQELAKQADIHKQDIDEHVDSKKQGIDDHTGRLKQGMDEHADRHKQGLNEHADRHKQGMDEHADRQKQDMDEHAGRHKQSIDKHADRHKQGIDEHASRHKQCLYKQAEKCIKDIQEQFGNTTFTETTYKQSCEEMLGALTKYYRKRFCHINIFPLDDWTEEKLLDIYMPPNIQLMAKEGGHFKKTGEQILKYKNILLSDTEPNQHIFIQGEAGYGKSTFLAKLVMDWCTITSEQSAETTLPIDDKTTRFSSYTHMRYSNVFDDLTSLKDFKFVFHVTLRESVGQFEIEKMINTQIVDSIYSSEEDRGKAYMLLNEIMKRERCFVLLDGLDEWFGTRDHHNLPTLADVHSLCVLLITTRPWKMTEAKILDSQICKLLQLDGVNNVFEVSRKILGCRKEFKGSQDLDKKQSEFESYVRKYGLLKHLYSPMMLCLIVHSWTKGTELKGSICEKYSLLLECLFKKANTETSEFQEPPYRCFTETQNIQPNIEHLNRLAEAAFYLLFSDSQEKALVFTITELKIFNLGQLDQDNFALKSGILSATRKSYALRSSSSFSFIHKSIQEFLAAYHIACNTNLIDDVISGYLNRHKDGYLGISQVFIFLCGLNISAANKLSGMMDEHDVGCLQPIRLGIYSSLQNTILAGFREAVANQQKDIVLKLSVYYFNVDNDMQDLHNIWTNNKSSVLSMVVYCDRESSATRGESASQIEFDLSSCMKLKSLVLNGKGILLIDCASTSTAEHPVGIVLKSADPFQCADPPPVLPSIEDIKMSNVTCSSTFLRSLFSTLLTLDHVVTCDLPMIYIECEEAAEREIRAFIYKELNKSITIQTNNVNPHLFNALHGLNIKDLSLSVLWGGFNLQHVELQSQSLSSLTQLEKLSIEVGCDNPGLWKALYGLNIKSLSLSGFWEGLCVKNVESMSQSLSSLTQLETLSIEVKYDSPWLWKALHGLNIKSLSLRGFCEGLCMKNVELQSKSLSSLTQLETLSIKVEYDSPGLWKVLYGLNIKSLSLRGFWEGLCVKNVESLSQSLSSLTQLETLSIEVKYDSPCLWMALHGLNIKSLSLRGFCEGLCMKHVELQLKSLSSLTQLETLSIKVEYDSPGLWKALHGLNIKSLSLRAEWGGVNVENVELLSQSLSSLTQLETLSIEVQYDSPGLLKAVHGLNIKSLSLRAEWGGVNVENVELQSQSLPSLTQLETLSIKVGLATPGLWKALHGLNIKSLSIYEKGLNADHDELLSQALESLTQLETLTLHVKTYKQLKLPQSLKDLNIYCNALLPSEVLELVDTLPTRTQRIESNLKLCCSLEFLTIENIPLEEYTAIQQELETRKNVTVERFKILHGRLETIVFIHCQ</sequence>
<feature type="region of interest" description="Disordered" evidence="3">
    <location>
        <begin position="299"/>
        <end position="381"/>
    </location>
</feature>
<reference evidence="5" key="2">
    <citation type="submission" date="2020-11" db="EMBL/GenBank/DDBJ databases">
        <authorList>
            <person name="McCartney M.A."/>
            <person name="Auch B."/>
            <person name="Kono T."/>
            <person name="Mallez S."/>
            <person name="Becker A."/>
            <person name="Gohl D.M."/>
            <person name="Silverstein K.A.T."/>
            <person name="Koren S."/>
            <person name="Bechman K.B."/>
            <person name="Herman A."/>
            <person name="Abrahante J.E."/>
            <person name="Garbe J."/>
        </authorList>
    </citation>
    <scope>NUCLEOTIDE SEQUENCE</scope>
    <source>
        <strain evidence="5">Duluth1</strain>
        <tissue evidence="5">Whole animal</tissue>
    </source>
</reference>
<evidence type="ECO:0000256" key="1">
    <source>
        <dbReference type="ARBA" id="ARBA00022741"/>
    </source>
</evidence>
<dbReference type="PANTHER" id="PTHR46312">
    <property type="entry name" value="NACHT DOMAIN-CONTAINING PROTEIN"/>
    <property type="match status" value="1"/>
</dbReference>
<keyword evidence="2" id="KW-0067">ATP-binding</keyword>
<feature type="compositionally biased region" description="Basic and acidic residues" evidence="3">
    <location>
        <begin position="299"/>
        <end position="380"/>
    </location>
</feature>
<keyword evidence="6" id="KW-1185">Reference proteome</keyword>
<dbReference type="PANTHER" id="PTHR46312:SF2">
    <property type="entry name" value="NUCLEOTIDE-BINDING OLIGOMERIZATION DOMAIN-CONTAINING PROTEIN 2-LIKE"/>
    <property type="match status" value="1"/>
</dbReference>
<dbReference type="InterPro" id="IPR027417">
    <property type="entry name" value="P-loop_NTPase"/>
</dbReference>
<feature type="domain" description="NACHT" evidence="4">
    <location>
        <begin position="488"/>
        <end position="615"/>
    </location>
</feature>
<evidence type="ECO:0000313" key="5">
    <source>
        <dbReference type="EMBL" id="KAH3780556.1"/>
    </source>
</evidence>
<dbReference type="GO" id="GO:0005524">
    <property type="term" value="F:ATP binding"/>
    <property type="evidence" value="ECO:0007669"/>
    <property type="project" value="UniProtKB-KW"/>
</dbReference>
<keyword evidence="1" id="KW-0547">Nucleotide-binding</keyword>
<dbReference type="Gene3D" id="3.80.10.10">
    <property type="entry name" value="Ribonuclease Inhibitor"/>
    <property type="match status" value="1"/>
</dbReference>
<dbReference type="SUPFAM" id="SSF52540">
    <property type="entry name" value="P-loop containing nucleoside triphosphate hydrolases"/>
    <property type="match status" value="1"/>
</dbReference>
<dbReference type="EMBL" id="JAIWYP010000008">
    <property type="protein sequence ID" value="KAH3780556.1"/>
    <property type="molecule type" value="Genomic_DNA"/>
</dbReference>
<proteinExistence type="predicted"/>
<dbReference type="SUPFAM" id="SSF52047">
    <property type="entry name" value="RNI-like"/>
    <property type="match status" value="2"/>
</dbReference>
<dbReference type="InterPro" id="IPR007111">
    <property type="entry name" value="NACHT_NTPase"/>
</dbReference>
<dbReference type="InterPro" id="IPR032675">
    <property type="entry name" value="LRR_dom_sf"/>
</dbReference>
<gene>
    <name evidence="5" type="ORF">DPMN_158373</name>
</gene>
<dbReference type="Gene3D" id="3.40.50.300">
    <property type="entry name" value="P-loop containing nucleotide triphosphate hydrolases"/>
    <property type="match status" value="1"/>
</dbReference>
<evidence type="ECO:0000313" key="6">
    <source>
        <dbReference type="Proteomes" id="UP000828390"/>
    </source>
</evidence>
<protein>
    <recommendedName>
        <fullName evidence="4">NACHT domain-containing protein</fullName>
    </recommendedName>
</protein>
<evidence type="ECO:0000256" key="3">
    <source>
        <dbReference type="SAM" id="MobiDB-lite"/>
    </source>
</evidence>
<organism evidence="5 6">
    <name type="scientific">Dreissena polymorpha</name>
    <name type="common">Zebra mussel</name>
    <name type="synonym">Mytilus polymorpha</name>
    <dbReference type="NCBI Taxonomy" id="45954"/>
    <lineage>
        <taxon>Eukaryota</taxon>
        <taxon>Metazoa</taxon>
        <taxon>Spiralia</taxon>
        <taxon>Lophotrochozoa</taxon>
        <taxon>Mollusca</taxon>
        <taxon>Bivalvia</taxon>
        <taxon>Autobranchia</taxon>
        <taxon>Heteroconchia</taxon>
        <taxon>Euheterodonta</taxon>
        <taxon>Imparidentia</taxon>
        <taxon>Neoheterodontei</taxon>
        <taxon>Myida</taxon>
        <taxon>Dreissenoidea</taxon>
        <taxon>Dreissenidae</taxon>
        <taxon>Dreissena</taxon>
    </lineage>
</organism>
<accession>A0A9D4EIZ3</accession>
<name>A0A9D4EIZ3_DREPO</name>
<comment type="caution">
    <text evidence="5">The sequence shown here is derived from an EMBL/GenBank/DDBJ whole genome shotgun (WGS) entry which is preliminary data.</text>
</comment>
<dbReference type="SUPFAM" id="SSF58113">
    <property type="entry name" value="Apolipoprotein A-I"/>
    <property type="match status" value="1"/>
</dbReference>
<dbReference type="Proteomes" id="UP000828390">
    <property type="component" value="Unassembled WGS sequence"/>
</dbReference>
<evidence type="ECO:0000256" key="2">
    <source>
        <dbReference type="ARBA" id="ARBA00022840"/>
    </source>
</evidence>